<dbReference type="PANTHER" id="PTHR30250:SF11">
    <property type="entry name" value="O-ANTIGEN TRANSPORTER-RELATED"/>
    <property type="match status" value="1"/>
</dbReference>
<keyword evidence="2" id="KW-1003">Cell membrane</keyword>
<dbReference type="InterPro" id="IPR002797">
    <property type="entry name" value="Polysacc_synth"/>
</dbReference>
<evidence type="ECO:0000256" key="6">
    <source>
        <dbReference type="SAM" id="Phobius"/>
    </source>
</evidence>
<dbReference type="InterPro" id="IPR050833">
    <property type="entry name" value="Poly_Biosynth_Transport"/>
</dbReference>
<feature type="transmembrane region" description="Helical" evidence="6">
    <location>
        <begin position="437"/>
        <end position="456"/>
    </location>
</feature>
<evidence type="ECO:0000313" key="7">
    <source>
        <dbReference type="EMBL" id="RGS39676.1"/>
    </source>
</evidence>
<evidence type="ECO:0000256" key="3">
    <source>
        <dbReference type="ARBA" id="ARBA00022692"/>
    </source>
</evidence>
<dbReference type="EMBL" id="QRVL01000008">
    <property type="protein sequence ID" value="RGS39676.1"/>
    <property type="molecule type" value="Genomic_DNA"/>
</dbReference>
<evidence type="ECO:0000256" key="5">
    <source>
        <dbReference type="ARBA" id="ARBA00023136"/>
    </source>
</evidence>
<protein>
    <submittedName>
        <fullName evidence="7">Uncharacterized protein</fullName>
    </submittedName>
</protein>
<feature type="transmembrane region" description="Helical" evidence="6">
    <location>
        <begin position="12"/>
        <end position="34"/>
    </location>
</feature>
<dbReference type="RefSeq" id="WP_118097628.1">
    <property type="nucleotide sequence ID" value="NZ_CAUGCI010000007.1"/>
</dbReference>
<evidence type="ECO:0000256" key="4">
    <source>
        <dbReference type="ARBA" id="ARBA00022989"/>
    </source>
</evidence>
<accession>A0A395VAU2</accession>
<evidence type="ECO:0000313" key="8">
    <source>
        <dbReference type="Proteomes" id="UP000266172"/>
    </source>
</evidence>
<feature type="transmembrane region" description="Helical" evidence="6">
    <location>
        <begin position="328"/>
        <end position="348"/>
    </location>
</feature>
<reference evidence="7 8" key="1">
    <citation type="submission" date="2018-08" db="EMBL/GenBank/DDBJ databases">
        <title>A genome reference for cultivated species of the human gut microbiota.</title>
        <authorList>
            <person name="Zou Y."/>
            <person name="Xue W."/>
            <person name="Luo G."/>
        </authorList>
    </citation>
    <scope>NUCLEOTIDE SEQUENCE [LARGE SCALE GENOMIC DNA]</scope>
    <source>
        <strain evidence="7 8">AF22-12AC</strain>
    </source>
</reference>
<evidence type="ECO:0000256" key="1">
    <source>
        <dbReference type="ARBA" id="ARBA00004651"/>
    </source>
</evidence>
<dbReference type="GO" id="GO:0005886">
    <property type="term" value="C:plasma membrane"/>
    <property type="evidence" value="ECO:0007669"/>
    <property type="project" value="UniProtKB-SubCell"/>
</dbReference>
<feature type="transmembrane region" description="Helical" evidence="6">
    <location>
        <begin position="86"/>
        <end position="108"/>
    </location>
</feature>
<feature type="transmembrane region" description="Helical" evidence="6">
    <location>
        <begin position="380"/>
        <end position="402"/>
    </location>
</feature>
<comment type="caution">
    <text evidence="7">The sequence shown here is derived from an EMBL/GenBank/DDBJ whole genome shotgun (WGS) entry which is preliminary data.</text>
</comment>
<name>A0A395VAU2_9FIRM</name>
<sequence length="463" mass="52973">MARENDGKYLIASIYYLVGNIIGQGIVLLSSSIFTRMMSKEAYGLVSTYSAWVLVLNTFIGLNLFITVRNAYIDYREEYHKFVSSVLLLSLIAFLIFTGLIVSILALWNRKTDLFVVFLAALQAISVHTINMQMAVYSMENRYKSRTMLMIFPNVVHTILSVILIAVYTSNQYYGKILGNVFGLVIFAIVIIIYNFKNEKPVINKEYWRYATQIAVPGIMLTLSDLILMQSDRIMLTDMVGADETAVYSLVYNIGSILIALYTAINGAWTPWFYKNLAIGEISLTRKVEAVYIKVFVLITMGLLTVSPEVIKILSPETYWRGVDYVNLIVFASFLIFVYAFFTAYLMYLKKPGVIAKNTAMVAVLNIILNYMLIPRYRAVGAAMATIISYIILFMLHYRAAIQYKKSVFCRREMMIGILGMALYCGIFYFIRNNWVIRYGVVILIIVFLGIEFMHYRKSKNLK</sequence>
<feature type="transmembrane region" description="Helical" evidence="6">
    <location>
        <begin position="149"/>
        <end position="171"/>
    </location>
</feature>
<comment type="subcellular location">
    <subcellularLocation>
        <location evidence="1">Cell membrane</location>
        <topology evidence="1">Multi-pass membrane protein</topology>
    </subcellularLocation>
</comment>
<feature type="transmembrane region" description="Helical" evidence="6">
    <location>
        <begin position="114"/>
        <end position="137"/>
    </location>
</feature>
<keyword evidence="3 6" id="KW-0812">Transmembrane</keyword>
<feature type="transmembrane region" description="Helical" evidence="6">
    <location>
        <begin position="414"/>
        <end position="431"/>
    </location>
</feature>
<feature type="transmembrane region" description="Helical" evidence="6">
    <location>
        <begin position="46"/>
        <end position="66"/>
    </location>
</feature>
<gene>
    <name evidence="7" type="ORF">DWX93_10650</name>
</gene>
<organism evidence="7 8">
    <name type="scientific">Roseburia hominis</name>
    <dbReference type="NCBI Taxonomy" id="301301"/>
    <lineage>
        <taxon>Bacteria</taxon>
        <taxon>Bacillati</taxon>
        <taxon>Bacillota</taxon>
        <taxon>Clostridia</taxon>
        <taxon>Lachnospirales</taxon>
        <taxon>Lachnospiraceae</taxon>
        <taxon>Roseburia</taxon>
    </lineage>
</organism>
<dbReference type="Pfam" id="PF01943">
    <property type="entry name" value="Polysacc_synt"/>
    <property type="match status" value="1"/>
</dbReference>
<evidence type="ECO:0000256" key="2">
    <source>
        <dbReference type="ARBA" id="ARBA00022475"/>
    </source>
</evidence>
<feature type="transmembrane region" description="Helical" evidence="6">
    <location>
        <begin position="208"/>
        <end position="230"/>
    </location>
</feature>
<keyword evidence="4 6" id="KW-1133">Transmembrane helix</keyword>
<keyword evidence="5 6" id="KW-0472">Membrane</keyword>
<dbReference type="Proteomes" id="UP000266172">
    <property type="component" value="Unassembled WGS sequence"/>
</dbReference>
<proteinExistence type="predicted"/>
<feature type="transmembrane region" description="Helical" evidence="6">
    <location>
        <begin position="355"/>
        <end position="374"/>
    </location>
</feature>
<feature type="transmembrane region" description="Helical" evidence="6">
    <location>
        <begin position="250"/>
        <end position="269"/>
    </location>
</feature>
<dbReference type="PANTHER" id="PTHR30250">
    <property type="entry name" value="PST FAMILY PREDICTED COLANIC ACID TRANSPORTER"/>
    <property type="match status" value="1"/>
</dbReference>
<feature type="transmembrane region" description="Helical" evidence="6">
    <location>
        <begin position="177"/>
        <end position="196"/>
    </location>
</feature>
<dbReference type="AlphaFoldDB" id="A0A395VAU2"/>
<feature type="transmembrane region" description="Helical" evidence="6">
    <location>
        <begin position="290"/>
        <end position="308"/>
    </location>
</feature>